<protein>
    <submittedName>
        <fullName evidence="1">PIR Superfamily Protein</fullName>
    </submittedName>
</protein>
<proteinExistence type="predicted"/>
<dbReference type="Proteomes" id="UP000078546">
    <property type="component" value="Unassembled WGS sequence"/>
</dbReference>
<evidence type="ECO:0000313" key="2">
    <source>
        <dbReference type="Proteomes" id="UP000078546"/>
    </source>
</evidence>
<dbReference type="Pfam" id="PF05795">
    <property type="entry name" value="Plasmodium_Vir"/>
    <property type="match status" value="1"/>
</dbReference>
<sequence length="168" mass="20107">MSADIADKARELLKEDSTLLENTDLNRFTGKFSDVIKDVLDIYEKCKKKANKNNDICKISEQIEKNFGKNGEELKLDMDDRKHCFYLLFWMSDKIEECKYNFHCMNWLYEKLEIFWKSSSCCGIKEDGSCTTKFEKEFDMKVLKNKKELYRFVEYYKNISKNLKEEIT</sequence>
<dbReference type="InterPro" id="IPR008780">
    <property type="entry name" value="Plasmodium_Vir"/>
</dbReference>
<organism evidence="1 2">
    <name type="scientific">Plasmodium ovale curtisi</name>
    <dbReference type="NCBI Taxonomy" id="864141"/>
    <lineage>
        <taxon>Eukaryota</taxon>
        <taxon>Sar</taxon>
        <taxon>Alveolata</taxon>
        <taxon>Apicomplexa</taxon>
        <taxon>Aconoidasida</taxon>
        <taxon>Haemosporida</taxon>
        <taxon>Plasmodiidae</taxon>
        <taxon>Plasmodium</taxon>
        <taxon>Plasmodium (Plasmodium)</taxon>
    </lineage>
</organism>
<evidence type="ECO:0000313" key="1">
    <source>
        <dbReference type="EMBL" id="SBT02667.1"/>
    </source>
</evidence>
<dbReference type="EMBL" id="FLQV01003634">
    <property type="protein sequence ID" value="SBT02667.1"/>
    <property type="molecule type" value="Genomic_DNA"/>
</dbReference>
<reference evidence="2" key="1">
    <citation type="submission" date="2016-05" db="EMBL/GenBank/DDBJ databases">
        <authorList>
            <person name="Naeem Raeece"/>
        </authorList>
    </citation>
    <scope>NUCLEOTIDE SEQUENCE [LARGE SCALE GENOMIC DNA]</scope>
</reference>
<dbReference type="AlphaFoldDB" id="A0A1A8XFI2"/>
<name>A0A1A8XFI2_PLAOA</name>
<accession>A0A1A8XFI2</accession>
<gene>
    <name evidence="1" type="ORF">POVCU1_079390</name>
</gene>